<reference evidence="2 3" key="1">
    <citation type="submission" date="2019-03" db="EMBL/GenBank/DDBJ databases">
        <authorList>
            <person name="Li J."/>
        </authorList>
    </citation>
    <scope>NUCLEOTIDE SEQUENCE [LARGE SCALE GENOMIC DNA]</scope>
    <source>
        <strain evidence="2 3">3058</strain>
    </source>
</reference>
<dbReference type="GO" id="GO:0016757">
    <property type="term" value="F:glycosyltransferase activity"/>
    <property type="evidence" value="ECO:0007669"/>
    <property type="project" value="InterPro"/>
</dbReference>
<accession>A0A4Z1BJX4</accession>
<protein>
    <submittedName>
        <fullName evidence="2">Glycosyltransferase family 61 protein</fullName>
    </submittedName>
</protein>
<evidence type="ECO:0000313" key="2">
    <source>
        <dbReference type="EMBL" id="TGN58373.1"/>
    </source>
</evidence>
<gene>
    <name evidence="2" type="ORF">E4L95_12500</name>
</gene>
<proteinExistence type="predicted"/>
<dbReference type="EMBL" id="SRPG01000116">
    <property type="protein sequence ID" value="TGN58373.1"/>
    <property type="molecule type" value="Genomic_DNA"/>
</dbReference>
<organism evidence="2 3">
    <name type="scientific">Paracoccus liaowanqingii</name>
    <dbReference type="NCBI Taxonomy" id="2560053"/>
    <lineage>
        <taxon>Bacteria</taxon>
        <taxon>Pseudomonadati</taxon>
        <taxon>Pseudomonadota</taxon>
        <taxon>Alphaproteobacteria</taxon>
        <taxon>Rhodobacterales</taxon>
        <taxon>Paracoccaceae</taxon>
        <taxon>Paracoccus</taxon>
    </lineage>
</organism>
<feature type="domain" description="Glycosyltransferase 61 catalytic" evidence="1">
    <location>
        <begin position="98"/>
        <end position="263"/>
    </location>
</feature>
<dbReference type="Proteomes" id="UP000297972">
    <property type="component" value="Unassembled WGS sequence"/>
</dbReference>
<keyword evidence="2" id="KW-0808">Transferase</keyword>
<name>A0A4Z1BJX4_9RHOB</name>
<sequence>MLNGEQDLDVNLNEYGIPHPDTGWSRGRTVIENAVFAPPVDDFGPYPTCGVFDKNGDVPTAAHWRENKRVSQPVCERPKPTAYLSGTHIYGGFLFGHFGHFLVESLTRLWVTDEPYAKSFLFMPRRENCKSFRSYQTAMLDILAPDVPAQLVSQAVEVERLIIPGQAFGLGAISRGTPEFRSMLRARMSKLPTNGPKKIYISRTLHSAVGGVLNEEILEENFAENGYTIMHPQKMSISEQLIWYNSAEYIVGVDSSAFHLYAFVGRPDQKVALILRRNVDAVSHIVSQIEGMIERQPTIINSLVAEWMPERYKFGFHQSLGEANHDDIRIKLISEGFLKSEKKWRVPTSDEALTAVRIGEKSKGETLVRRVLQKRIFA</sequence>
<evidence type="ECO:0000313" key="3">
    <source>
        <dbReference type="Proteomes" id="UP000297972"/>
    </source>
</evidence>
<evidence type="ECO:0000259" key="1">
    <source>
        <dbReference type="Pfam" id="PF04577"/>
    </source>
</evidence>
<keyword evidence="3" id="KW-1185">Reference proteome</keyword>
<dbReference type="InterPro" id="IPR049625">
    <property type="entry name" value="Glyco_transf_61_cat"/>
</dbReference>
<dbReference type="AlphaFoldDB" id="A0A4Z1BJX4"/>
<dbReference type="Pfam" id="PF04577">
    <property type="entry name" value="Glyco_transf_61"/>
    <property type="match status" value="1"/>
</dbReference>
<dbReference type="OrthoDB" id="7843421at2"/>
<comment type="caution">
    <text evidence="2">The sequence shown here is derived from an EMBL/GenBank/DDBJ whole genome shotgun (WGS) entry which is preliminary data.</text>
</comment>